<organism evidence="1 3">
    <name type="scientific">Rotaria socialis</name>
    <dbReference type="NCBI Taxonomy" id="392032"/>
    <lineage>
        <taxon>Eukaryota</taxon>
        <taxon>Metazoa</taxon>
        <taxon>Spiralia</taxon>
        <taxon>Gnathifera</taxon>
        <taxon>Rotifera</taxon>
        <taxon>Eurotatoria</taxon>
        <taxon>Bdelloidea</taxon>
        <taxon>Philodinida</taxon>
        <taxon>Philodinidae</taxon>
        <taxon>Rotaria</taxon>
    </lineage>
</organism>
<accession>A0A820H9Z2</accession>
<dbReference type="EMBL" id="CAJOBO010000791">
    <property type="protein sequence ID" value="CAF4290053.1"/>
    <property type="molecule type" value="Genomic_DNA"/>
</dbReference>
<dbReference type="Proteomes" id="UP000663862">
    <property type="component" value="Unassembled WGS sequence"/>
</dbReference>
<proteinExistence type="predicted"/>
<evidence type="ECO:0008006" key="4">
    <source>
        <dbReference type="Google" id="ProtNLM"/>
    </source>
</evidence>
<name>A0A820H9Z2_9BILA</name>
<dbReference type="Gene3D" id="1.25.40.20">
    <property type="entry name" value="Ankyrin repeat-containing domain"/>
    <property type="match status" value="1"/>
</dbReference>
<evidence type="ECO:0000313" key="1">
    <source>
        <dbReference type="EMBL" id="CAF4290053.1"/>
    </source>
</evidence>
<evidence type="ECO:0000313" key="2">
    <source>
        <dbReference type="EMBL" id="CAF4592263.1"/>
    </source>
</evidence>
<dbReference type="Proteomes" id="UP000663851">
    <property type="component" value="Unassembled WGS sequence"/>
</dbReference>
<dbReference type="AlphaFoldDB" id="A0A820H9Z2"/>
<comment type="caution">
    <text evidence="1">The sequence shown here is derived from an EMBL/GenBank/DDBJ whole genome shotgun (WGS) entry which is preliminary data.</text>
</comment>
<protein>
    <recommendedName>
        <fullName evidence="4">Ankyrin repeat protein</fullName>
    </recommendedName>
</protein>
<dbReference type="EMBL" id="CAJOBQ010003067">
    <property type="protein sequence ID" value="CAF4592263.1"/>
    <property type="molecule type" value="Genomic_DNA"/>
</dbReference>
<gene>
    <name evidence="1" type="ORF">HFQ381_LOCUS12850</name>
    <name evidence="2" type="ORF">TSG867_LOCUS27284</name>
</gene>
<dbReference type="SUPFAM" id="SSF48403">
    <property type="entry name" value="Ankyrin repeat"/>
    <property type="match status" value="1"/>
</dbReference>
<sequence length="211" mass="24164">MFKITNHVLMSGYYREKFDANLIILLDLVTIVARISHSEYLDEKQELSLNNYRDFYNSIASIISHQYKTIETGSSLLHLCTNASTERISFSKDYPCWMTTRLLFGCGANANVSASDGNTPLHHLAKNIPTTNVLKMVNLLNNADAHLDYINNKEQTPLRSMPLLHIKIIEHLKKNTDVIRLKCCCAKLIRQQIFSYENIFSTVLVGFIQKH</sequence>
<dbReference type="InterPro" id="IPR036770">
    <property type="entry name" value="Ankyrin_rpt-contain_sf"/>
</dbReference>
<evidence type="ECO:0000313" key="3">
    <source>
        <dbReference type="Proteomes" id="UP000663851"/>
    </source>
</evidence>
<reference evidence="1" key="1">
    <citation type="submission" date="2021-02" db="EMBL/GenBank/DDBJ databases">
        <authorList>
            <person name="Nowell W R."/>
        </authorList>
    </citation>
    <scope>NUCLEOTIDE SEQUENCE</scope>
</reference>